<dbReference type="EC" id="1.8.5.-" evidence="5"/>
<evidence type="ECO:0000256" key="2">
    <source>
        <dbReference type="ARBA" id="ARBA00022723"/>
    </source>
</evidence>
<evidence type="ECO:0000313" key="8">
    <source>
        <dbReference type="Proteomes" id="UP000008130"/>
    </source>
</evidence>
<dbReference type="PANTHER" id="PTHR43032">
    <property type="entry name" value="PROTEIN-METHIONINE-SULFOXIDE REDUCTASE"/>
    <property type="match status" value="1"/>
</dbReference>
<evidence type="ECO:0000256" key="3">
    <source>
        <dbReference type="ARBA" id="ARBA00022729"/>
    </source>
</evidence>
<protein>
    <recommendedName>
        <fullName evidence="5">Protein-methionine-sulfoxide reductase catalytic subunit MsrP</fullName>
        <ecNumber evidence="5">1.8.5.-</ecNumber>
    </recommendedName>
</protein>
<feature type="binding site" evidence="5">
    <location>
        <position position="223"/>
    </location>
    <ligand>
        <name>Mo-molybdopterin</name>
        <dbReference type="ChEBI" id="CHEBI:71302"/>
    </ligand>
</feature>
<organism evidence="7 8">
    <name type="scientific">Polymorphum gilvum (strain LMG 25793 / CGMCC 1.9160 / SL003B-26A1)</name>
    <dbReference type="NCBI Taxonomy" id="991905"/>
    <lineage>
        <taxon>Bacteria</taxon>
        <taxon>Pseudomonadati</taxon>
        <taxon>Pseudomonadota</taxon>
        <taxon>Alphaproteobacteria</taxon>
        <taxon>Rhodobacterales</taxon>
        <taxon>Paracoccaceae</taxon>
        <taxon>Polymorphum</taxon>
    </lineage>
</organism>
<dbReference type="STRING" id="991905.SL003B_1253"/>
<dbReference type="InterPro" id="IPR006311">
    <property type="entry name" value="TAT_signal"/>
</dbReference>
<comment type="function">
    <text evidence="5">Part of the MsrPQ system that repairs oxidized periplasmic proteins containing methionine sulfoxide residues (Met-O), using respiratory chain electrons. Thus protects these proteins from oxidative-stress damage caused by reactive species of oxygen and chlorine generated by the host defense mechanisms. MsrPQ is essential for the maintenance of envelope integrity under bleach stress, rescuing a wide series of structurally unrelated periplasmic proteins from methionine oxidation. The catalytic subunit MsrP is non-stereospecific, being able to reduce both (R-) and (S-) diastereoisomers of methionine sulfoxide.</text>
</comment>
<keyword evidence="4 5" id="KW-0560">Oxidoreductase</keyword>
<gene>
    <name evidence="5" type="primary">msrP</name>
    <name evidence="7" type="ordered locus">SL003B_1253</name>
</gene>
<dbReference type="EMBL" id="CP002568">
    <property type="protein sequence ID" value="ADZ69682.1"/>
    <property type="molecule type" value="Genomic_DNA"/>
</dbReference>
<evidence type="ECO:0000259" key="6">
    <source>
        <dbReference type="Pfam" id="PF00174"/>
    </source>
</evidence>
<evidence type="ECO:0000256" key="4">
    <source>
        <dbReference type="ARBA" id="ARBA00023002"/>
    </source>
</evidence>
<comment type="cofactor">
    <cofactor evidence="5">
        <name>Mo-molybdopterin</name>
        <dbReference type="ChEBI" id="CHEBI:71302"/>
    </cofactor>
    <text evidence="5">Binds 1 Mo-molybdopterin (Mo-MPT) cofactor per subunit.</text>
</comment>
<dbReference type="Proteomes" id="UP000008130">
    <property type="component" value="Chromosome"/>
</dbReference>
<dbReference type="PROSITE" id="PS51318">
    <property type="entry name" value="TAT"/>
    <property type="match status" value="1"/>
</dbReference>
<dbReference type="HOGENOM" id="CLU_045520_0_0_5"/>
<feature type="binding site" evidence="5">
    <location>
        <position position="83"/>
    </location>
    <ligand>
        <name>Mo-molybdopterin</name>
        <dbReference type="ChEBI" id="CHEBI:71302"/>
    </ligand>
</feature>
<name>F2J0L4_POLGS</name>
<dbReference type="GO" id="GO:0016672">
    <property type="term" value="F:oxidoreductase activity, acting on a sulfur group of donors, quinone or similar compound as acceptor"/>
    <property type="evidence" value="ECO:0007669"/>
    <property type="project" value="UniProtKB-UniRule"/>
</dbReference>
<evidence type="ECO:0000256" key="1">
    <source>
        <dbReference type="ARBA" id="ARBA00022505"/>
    </source>
</evidence>
<dbReference type="InterPro" id="IPR000572">
    <property type="entry name" value="OxRdtase_Mopterin-bd_dom"/>
</dbReference>
<dbReference type="InterPro" id="IPR036374">
    <property type="entry name" value="OxRdtase_Mopterin-bd_sf"/>
</dbReference>
<dbReference type="SUPFAM" id="SSF56524">
    <property type="entry name" value="Oxidoreductase molybdopterin-binding domain"/>
    <property type="match status" value="1"/>
</dbReference>
<dbReference type="OrthoDB" id="9795587at2"/>
<dbReference type="GO" id="GO:0042597">
    <property type="term" value="C:periplasmic space"/>
    <property type="evidence" value="ECO:0007669"/>
    <property type="project" value="UniProtKB-SubCell"/>
</dbReference>
<proteinExistence type="inferred from homology"/>
<dbReference type="AlphaFoldDB" id="F2J0L4"/>
<evidence type="ECO:0000256" key="5">
    <source>
        <dbReference type="HAMAP-Rule" id="MF_01206"/>
    </source>
</evidence>
<comment type="PTM">
    <text evidence="5">Predicted to be exported by the Tat system. The position of the signal peptide cleavage has not been experimentally proven.</text>
</comment>
<dbReference type="GO" id="GO:0046872">
    <property type="term" value="F:metal ion binding"/>
    <property type="evidence" value="ECO:0007669"/>
    <property type="project" value="UniProtKB-KW"/>
</dbReference>
<feature type="binding site" evidence="5">
    <location>
        <position position="140"/>
    </location>
    <ligand>
        <name>Mo-molybdopterin</name>
        <dbReference type="ChEBI" id="CHEBI:71302"/>
    </ligand>
    <ligandPart>
        <name>Mo</name>
        <dbReference type="ChEBI" id="CHEBI:28685"/>
    </ligandPart>
</feature>
<dbReference type="PATRIC" id="fig|991905.3.peg.1282"/>
<accession>F2J0L4</accession>
<dbReference type="InterPro" id="IPR022867">
    <property type="entry name" value="MsrP"/>
</dbReference>
<feature type="domain" description="Oxidoreductase molybdopterin-binding" evidence="6">
    <location>
        <begin position="104"/>
        <end position="257"/>
    </location>
</feature>
<dbReference type="GO" id="GO:0030091">
    <property type="term" value="P:protein repair"/>
    <property type="evidence" value="ECO:0007669"/>
    <property type="project" value="UniProtKB-UniRule"/>
</dbReference>
<feature type="binding site" evidence="5">
    <location>
        <begin position="86"/>
        <end position="87"/>
    </location>
    <ligand>
        <name>Mo-molybdopterin</name>
        <dbReference type="ChEBI" id="CHEBI:71302"/>
    </ligand>
</feature>
<evidence type="ECO:0000313" key="7">
    <source>
        <dbReference type="EMBL" id="ADZ69682.1"/>
    </source>
</evidence>
<dbReference type="PANTHER" id="PTHR43032:SF3">
    <property type="entry name" value="PROTEIN-METHIONINE-SULFOXIDE REDUCTASE CATALYTIC SUBUNIT MSRP"/>
    <property type="match status" value="1"/>
</dbReference>
<keyword evidence="8" id="KW-1185">Reference proteome</keyword>
<comment type="similarity">
    <text evidence="5">Belongs to the MsrP family.</text>
</comment>
<feature type="binding site" evidence="5">
    <location>
        <begin position="239"/>
        <end position="241"/>
    </location>
    <ligand>
        <name>Mo-molybdopterin</name>
        <dbReference type="ChEBI" id="CHEBI:71302"/>
    </ligand>
</feature>
<dbReference type="eggNOG" id="COG2041">
    <property type="taxonomic scope" value="Bacteria"/>
</dbReference>
<comment type="subunit">
    <text evidence="5">Heterodimer of a catalytic subunit (MsrP) and a heme-binding subunit (MsrQ).</text>
</comment>
<feature type="binding site" evidence="5">
    <location>
        <position position="228"/>
    </location>
    <ligand>
        <name>Mo-molybdopterin</name>
        <dbReference type="ChEBI" id="CHEBI:71302"/>
    </ligand>
</feature>
<dbReference type="Gene3D" id="3.90.420.10">
    <property type="entry name" value="Oxidoreductase, molybdopterin-binding domain"/>
    <property type="match status" value="1"/>
</dbReference>
<keyword evidence="1 5" id="KW-0500">Molybdenum</keyword>
<dbReference type="NCBIfam" id="NF003767">
    <property type="entry name" value="PRK05363.1"/>
    <property type="match status" value="1"/>
</dbReference>
<dbReference type="RefSeq" id="WP_013651999.1">
    <property type="nucleotide sequence ID" value="NC_015259.1"/>
</dbReference>
<comment type="catalytic activity">
    <reaction evidence="5">
        <text>L-methionyl-[protein] + a quinone + H2O = L-methionyl-(S)-S-oxide-[protein] + a quinol</text>
        <dbReference type="Rhea" id="RHEA:51292"/>
        <dbReference type="Rhea" id="RHEA-COMP:12313"/>
        <dbReference type="Rhea" id="RHEA-COMP:12315"/>
        <dbReference type="ChEBI" id="CHEBI:15377"/>
        <dbReference type="ChEBI" id="CHEBI:16044"/>
        <dbReference type="ChEBI" id="CHEBI:24646"/>
        <dbReference type="ChEBI" id="CHEBI:44120"/>
        <dbReference type="ChEBI" id="CHEBI:132124"/>
    </reaction>
</comment>
<dbReference type="GO" id="GO:0043546">
    <property type="term" value="F:molybdopterin cofactor binding"/>
    <property type="evidence" value="ECO:0007669"/>
    <property type="project" value="UniProtKB-UniRule"/>
</dbReference>
<dbReference type="HAMAP" id="MF_01206">
    <property type="entry name" value="MsrP"/>
    <property type="match status" value="1"/>
</dbReference>
<dbReference type="KEGG" id="pgv:SL003B_1253"/>
<keyword evidence="5" id="KW-0574">Periplasm</keyword>
<keyword evidence="3 5" id="KW-0732">Signal</keyword>
<keyword evidence="2 5" id="KW-0479">Metal-binding</keyword>
<comment type="subcellular location">
    <subcellularLocation>
        <location evidence="5">Periplasm</location>
    </subcellularLocation>
    <text evidence="5">Is attached to the inner membrane when interacting with the MsrQ subunit.</text>
</comment>
<feature type="binding site" evidence="5">
    <location>
        <position position="175"/>
    </location>
    <ligand>
        <name>Mo-molybdopterin</name>
        <dbReference type="ChEBI" id="CHEBI:71302"/>
    </ligand>
</feature>
<reference evidence="7 8" key="1">
    <citation type="journal article" date="2011" name="J. Bacteriol.">
        <title>Complete genome sequence of Polymorphum gilvum SL003B-26A1T, a crude oil-degrading bacterium from oil-polluted saline soil.</title>
        <authorList>
            <person name="Li S.G."/>
            <person name="Tang Y.Q."/>
            <person name="Nie Y."/>
            <person name="Cai M."/>
            <person name="Wu X.L."/>
        </authorList>
    </citation>
    <scope>NUCLEOTIDE SEQUENCE [LARGE SCALE GENOMIC DNA]</scope>
    <source>
        <strain evidence="8">LMG 25793 / CGMCC 1.9160 / SL003B-26A1</strain>
    </source>
</reference>
<dbReference type="Pfam" id="PF00174">
    <property type="entry name" value="Oxidored_molyb"/>
    <property type="match status" value="1"/>
</dbReference>
<sequence>MTIIRKRGWEMPEHLATPEDVYLNRRKVLAGMAGAGALLAGGVVSRRAFAEDDPSAGLYPVTRNPAFALDRAVTDEALATSYNNFYEFGSHKQIARAARALPIRPWAVVIDGLVDTPQTIAIDDLLRKVPLEERLYRLRCVEAWSMAVPWSGFALSDLVRLAGPQAGAKYLRFETFNNPSVASGQKQSWYPWPYVEGVTLEEATNDLAFVATGIYGKPLPRQNGAPIRLVLPWKYGFKSIKSIVRITFTDTRPVSFWEAIQPAEYGFWANVNPDVPHPRWSQASEEVLGTGERVPTQLYNGYAEQVAGLYAGLEGETLFM</sequence>
<comment type="catalytic activity">
    <reaction evidence="5">
        <text>L-methionyl-[protein] + a quinone + H2O = L-methionyl-(R)-S-oxide-[protein] + a quinol</text>
        <dbReference type="Rhea" id="RHEA:51296"/>
        <dbReference type="Rhea" id="RHEA-COMP:12313"/>
        <dbReference type="Rhea" id="RHEA-COMP:12314"/>
        <dbReference type="ChEBI" id="CHEBI:15377"/>
        <dbReference type="ChEBI" id="CHEBI:16044"/>
        <dbReference type="ChEBI" id="CHEBI:24646"/>
        <dbReference type="ChEBI" id="CHEBI:45764"/>
        <dbReference type="ChEBI" id="CHEBI:132124"/>
    </reaction>
</comment>